<dbReference type="PIRSF" id="PIRSF001365">
    <property type="entry name" value="DHDPS"/>
    <property type="match status" value="1"/>
</dbReference>
<evidence type="ECO:0000313" key="7">
    <source>
        <dbReference type="Proteomes" id="UP000183447"/>
    </source>
</evidence>
<evidence type="ECO:0000256" key="3">
    <source>
        <dbReference type="PIRNR" id="PIRNR001365"/>
    </source>
</evidence>
<dbReference type="Gene3D" id="3.20.20.70">
    <property type="entry name" value="Aldolase class I"/>
    <property type="match status" value="1"/>
</dbReference>
<dbReference type="Proteomes" id="UP000183447">
    <property type="component" value="Unassembled WGS sequence"/>
</dbReference>
<feature type="active site" description="Schiff-base intermediate with substrate" evidence="4">
    <location>
        <position position="166"/>
    </location>
</feature>
<dbReference type="AlphaFoldDB" id="A0A1K2HZB2"/>
<dbReference type="SUPFAM" id="SSF51569">
    <property type="entry name" value="Aldolase"/>
    <property type="match status" value="1"/>
</dbReference>
<dbReference type="OrthoDB" id="9778880at2"/>
<evidence type="ECO:0000256" key="4">
    <source>
        <dbReference type="PIRSR" id="PIRSR001365-1"/>
    </source>
</evidence>
<dbReference type="STRING" id="665118.SAMN02983003_2631"/>
<proteinExistence type="inferred from homology"/>
<evidence type="ECO:0000313" key="6">
    <source>
        <dbReference type="EMBL" id="SFZ85466.1"/>
    </source>
</evidence>
<dbReference type="RefSeq" id="WP_072343735.1">
    <property type="nucleotide sequence ID" value="NZ_FPKU01000002.1"/>
</dbReference>
<dbReference type="GO" id="GO:0019262">
    <property type="term" value="P:N-acetylneuraminate catabolic process"/>
    <property type="evidence" value="ECO:0007669"/>
    <property type="project" value="TreeGrafter"/>
</dbReference>
<dbReference type="EMBL" id="FPKU01000002">
    <property type="protein sequence ID" value="SFZ85466.1"/>
    <property type="molecule type" value="Genomic_DNA"/>
</dbReference>
<dbReference type="PROSITE" id="PS00665">
    <property type="entry name" value="DHDPS_1"/>
    <property type="match status" value="1"/>
</dbReference>
<dbReference type="GO" id="GO:0005829">
    <property type="term" value="C:cytosol"/>
    <property type="evidence" value="ECO:0007669"/>
    <property type="project" value="TreeGrafter"/>
</dbReference>
<evidence type="ECO:0000256" key="2">
    <source>
        <dbReference type="ARBA" id="ARBA00023270"/>
    </source>
</evidence>
<dbReference type="Pfam" id="PF00701">
    <property type="entry name" value="DHDPS"/>
    <property type="match status" value="1"/>
</dbReference>
<feature type="active site" description="Proton donor/acceptor" evidence="4">
    <location>
        <position position="140"/>
    </location>
</feature>
<feature type="binding site" evidence="5">
    <location>
        <position position="52"/>
    </location>
    <ligand>
        <name>pyruvate</name>
        <dbReference type="ChEBI" id="CHEBI:15361"/>
    </ligand>
</feature>
<keyword evidence="2" id="KW-0704">Schiff base</keyword>
<dbReference type="SMART" id="SM01130">
    <property type="entry name" value="DHDPS"/>
    <property type="match status" value="1"/>
</dbReference>
<dbReference type="GO" id="GO:0008747">
    <property type="term" value="F:N-acetylneuraminate lyase activity"/>
    <property type="evidence" value="ECO:0007669"/>
    <property type="project" value="TreeGrafter"/>
</dbReference>
<organism evidence="6 7">
    <name type="scientific">Devosia enhydra</name>
    <dbReference type="NCBI Taxonomy" id="665118"/>
    <lineage>
        <taxon>Bacteria</taxon>
        <taxon>Pseudomonadati</taxon>
        <taxon>Pseudomonadota</taxon>
        <taxon>Alphaproteobacteria</taxon>
        <taxon>Hyphomicrobiales</taxon>
        <taxon>Devosiaceae</taxon>
        <taxon>Devosia</taxon>
    </lineage>
</organism>
<dbReference type="PANTHER" id="PTHR42849:SF1">
    <property type="entry name" value="N-ACETYLNEURAMINATE LYASE"/>
    <property type="match status" value="1"/>
</dbReference>
<comment type="similarity">
    <text evidence="3">Belongs to the DapA family.</text>
</comment>
<name>A0A1K2HZB2_9HYPH</name>
<keyword evidence="7" id="KW-1185">Reference proteome</keyword>
<dbReference type="PRINTS" id="PR00146">
    <property type="entry name" value="DHPICSNTHASE"/>
</dbReference>
<sequence length="310" mass="33731">MSARKLSEIRGVLPALVTPFDENEDFDAGRMRKVVDFLVERGVDGLYVTGSTGEAFMMSPDERKEVLEVVIDQVAGRVPVIAHVGAISTHHSIELARHAERTGADALSSVPPFYWGFSQDQILAYYTDITAATGLPMCAYNVPLAGLFGFDMIKRLAEIPGVEGIKYTASTHHDIMRIKAEIGPDFILYSGADEMAMSGLAFGADGLIGSFYNAIPEIFLAIYAAMQAGDLERAKALQETGNAVIFFALSRNPMAAIKRMMAWQGADAGFCRRPMTNFTPETEAALKADFRAFAAERGLKGLRLLETMNG</sequence>
<protein>
    <submittedName>
        <fullName evidence="6">N-acetylneuraminate lyase</fullName>
    </submittedName>
</protein>
<keyword evidence="1 3" id="KW-0456">Lyase</keyword>
<dbReference type="InterPro" id="IPR020624">
    <property type="entry name" value="Schiff_base-form_aldolases_CS"/>
</dbReference>
<feature type="binding site" evidence="5">
    <location>
        <position position="208"/>
    </location>
    <ligand>
        <name>pyruvate</name>
        <dbReference type="ChEBI" id="CHEBI:15361"/>
    </ligand>
</feature>
<evidence type="ECO:0000256" key="5">
    <source>
        <dbReference type="PIRSR" id="PIRSR001365-2"/>
    </source>
</evidence>
<accession>A0A1K2HZB2</accession>
<dbReference type="PANTHER" id="PTHR42849">
    <property type="entry name" value="N-ACETYLNEURAMINATE LYASE"/>
    <property type="match status" value="1"/>
</dbReference>
<dbReference type="InterPro" id="IPR002220">
    <property type="entry name" value="DapA-like"/>
</dbReference>
<dbReference type="InterPro" id="IPR013785">
    <property type="entry name" value="Aldolase_TIM"/>
</dbReference>
<gene>
    <name evidence="6" type="ORF">SAMN02983003_2631</name>
</gene>
<reference evidence="6 7" key="1">
    <citation type="submission" date="2016-11" db="EMBL/GenBank/DDBJ databases">
        <authorList>
            <person name="Jaros S."/>
            <person name="Januszkiewicz K."/>
            <person name="Wedrychowicz H."/>
        </authorList>
    </citation>
    <scope>NUCLEOTIDE SEQUENCE [LARGE SCALE GENOMIC DNA]</scope>
    <source>
        <strain evidence="6 7">ATCC 23634</strain>
    </source>
</reference>
<evidence type="ECO:0000256" key="1">
    <source>
        <dbReference type="ARBA" id="ARBA00023239"/>
    </source>
</evidence>